<accession>A0A9Q1JE31</accession>
<feature type="compositionally biased region" description="Basic and acidic residues" evidence="1">
    <location>
        <begin position="31"/>
        <end position="44"/>
    </location>
</feature>
<dbReference type="PANTHER" id="PTHR31286">
    <property type="entry name" value="GLYCINE-RICH CELL WALL STRUCTURAL PROTEIN 1.8-LIKE"/>
    <property type="match status" value="1"/>
</dbReference>
<evidence type="ECO:0008006" key="4">
    <source>
        <dbReference type="Google" id="ProtNLM"/>
    </source>
</evidence>
<sequence>MARGGRRGRPRVQQAAPAEIVQRQATPDVSTTRDSDGTVHAKETQVKTSIPSYASMDDPNEGNALGFIPQIKEYARHPFEDRQVHKRETMLKYARMLVEMHIDGPFLEYIEFANEKDILLRQKVHYEWLPIKCTYCKMFGHTQELCKKNDTSRKEWRVKTYMHTLAPTPQPEQQATDDTEGFQYKFQMIVVNDQMIHEEAVHLSTNKTFLITFIYGRNQDD</sequence>
<dbReference type="AlphaFoldDB" id="A0A9Q1JE31"/>
<keyword evidence="3" id="KW-1185">Reference proteome</keyword>
<comment type="caution">
    <text evidence="2">The sequence shown here is derived from an EMBL/GenBank/DDBJ whole genome shotgun (WGS) entry which is preliminary data.</text>
</comment>
<evidence type="ECO:0000313" key="2">
    <source>
        <dbReference type="EMBL" id="KAJ8419297.1"/>
    </source>
</evidence>
<dbReference type="InterPro" id="IPR040256">
    <property type="entry name" value="At4g02000-like"/>
</dbReference>
<dbReference type="EMBL" id="JAKOGI010005547">
    <property type="protein sequence ID" value="KAJ8419297.1"/>
    <property type="molecule type" value="Genomic_DNA"/>
</dbReference>
<evidence type="ECO:0000313" key="3">
    <source>
        <dbReference type="Proteomes" id="UP001153076"/>
    </source>
</evidence>
<feature type="region of interest" description="Disordered" evidence="1">
    <location>
        <begin position="1"/>
        <end position="44"/>
    </location>
</feature>
<dbReference type="Proteomes" id="UP001153076">
    <property type="component" value="Unassembled WGS sequence"/>
</dbReference>
<name>A0A9Q1JE31_9CARY</name>
<proteinExistence type="predicted"/>
<organism evidence="2 3">
    <name type="scientific">Carnegiea gigantea</name>
    <dbReference type="NCBI Taxonomy" id="171969"/>
    <lineage>
        <taxon>Eukaryota</taxon>
        <taxon>Viridiplantae</taxon>
        <taxon>Streptophyta</taxon>
        <taxon>Embryophyta</taxon>
        <taxon>Tracheophyta</taxon>
        <taxon>Spermatophyta</taxon>
        <taxon>Magnoliopsida</taxon>
        <taxon>eudicotyledons</taxon>
        <taxon>Gunneridae</taxon>
        <taxon>Pentapetalae</taxon>
        <taxon>Caryophyllales</taxon>
        <taxon>Cactineae</taxon>
        <taxon>Cactaceae</taxon>
        <taxon>Cactoideae</taxon>
        <taxon>Echinocereeae</taxon>
        <taxon>Carnegiea</taxon>
    </lineage>
</organism>
<protein>
    <recommendedName>
        <fullName evidence="4">DUF4283 domain-containing protein</fullName>
    </recommendedName>
</protein>
<evidence type="ECO:0000256" key="1">
    <source>
        <dbReference type="SAM" id="MobiDB-lite"/>
    </source>
</evidence>
<reference evidence="2" key="1">
    <citation type="submission" date="2022-04" db="EMBL/GenBank/DDBJ databases">
        <title>Carnegiea gigantea Genome sequencing and assembly v2.</title>
        <authorList>
            <person name="Copetti D."/>
            <person name="Sanderson M.J."/>
            <person name="Burquez A."/>
            <person name="Wojciechowski M.F."/>
        </authorList>
    </citation>
    <scope>NUCLEOTIDE SEQUENCE</scope>
    <source>
        <strain evidence="2">SGP5-SGP5p</strain>
        <tissue evidence="2">Aerial part</tissue>
    </source>
</reference>
<dbReference type="PANTHER" id="PTHR31286:SF165">
    <property type="entry name" value="DUF4283 DOMAIN-CONTAINING PROTEIN"/>
    <property type="match status" value="1"/>
</dbReference>
<feature type="compositionally biased region" description="Basic residues" evidence="1">
    <location>
        <begin position="1"/>
        <end position="10"/>
    </location>
</feature>
<gene>
    <name evidence="2" type="ORF">Cgig2_013320</name>
</gene>